<sequence>MACTRRKGEPVTSNSFMEKSSHFFKVILPSSLEEKKLEIPQMFVKRFGNELSDIATVEVPNGRVWLIGLTKNGTKIWFRDGWHDFVQYHSISVGYFLVFKYLKNSTFQVLIFDSTACEIHYPYSAVKSKPQCNADNSKPKHENKSTMVETAEMNESDYENKYNFLALLEEMGIYIPIKRRFVSKKDRERAIHIARLLKPRNPSFMVFLRSHSTTERRVSVPVKFVDKYLCRNSRTINLQVPDGRVLCVKIKKSTRGGFRLTQGWVEFSKEENLKQGDIVAHKLSSCLQHKQNPIQPLINPVHHLVNLNEETRNDYRGLAELYSRNKISTRSTKGPHWFANRLTAFNSISGSPSDVRCANSDLSLSSCWYRLQRLYFANGWQQFVKDNSLVSGDFLVFQYNGDGGFNVKILGKSGCEKNETGPHVGIDIEEEEEEEHEITDVGTDFDDDHGSNSDDSE</sequence>
<protein>
    <submittedName>
        <fullName evidence="1">Uncharacterized protein</fullName>
    </submittedName>
</protein>
<keyword evidence="2" id="KW-1185">Reference proteome</keyword>
<accession>A0ACC0X739</accession>
<proteinExistence type="predicted"/>
<evidence type="ECO:0000313" key="2">
    <source>
        <dbReference type="Proteomes" id="UP001163603"/>
    </source>
</evidence>
<dbReference type="Proteomes" id="UP001163603">
    <property type="component" value="Chromosome 14"/>
</dbReference>
<gene>
    <name evidence="1" type="ORF">Pint_34517</name>
</gene>
<organism evidence="1 2">
    <name type="scientific">Pistacia integerrima</name>
    <dbReference type="NCBI Taxonomy" id="434235"/>
    <lineage>
        <taxon>Eukaryota</taxon>
        <taxon>Viridiplantae</taxon>
        <taxon>Streptophyta</taxon>
        <taxon>Embryophyta</taxon>
        <taxon>Tracheophyta</taxon>
        <taxon>Spermatophyta</taxon>
        <taxon>Magnoliopsida</taxon>
        <taxon>eudicotyledons</taxon>
        <taxon>Gunneridae</taxon>
        <taxon>Pentapetalae</taxon>
        <taxon>rosids</taxon>
        <taxon>malvids</taxon>
        <taxon>Sapindales</taxon>
        <taxon>Anacardiaceae</taxon>
        <taxon>Pistacia</taxon>
    </lineage>
</organism>
<evidence type="ECO:0000313" key="1">
    <source>
        <dbReference type="EMBL" id="KAJ0010789.1"/>
    </source>
</evidence>
<name>A0ACC0X739_9ROSI</name>
<reference evidence="2" key="1">
    <citation type="journal article" date="2023" name="G3 (Bethesda)">
        <title>Genome assembly and association tests identify interacting loci associated with vigor, precocity, and sex in interspecific pistachio rootstocks.</title>
        <authorList>
            <person name="Palmer W."/>
            <person name="Jacygrad E."/>
            <person name="Sagayaradj S."/>
            <person name="Cavanaugh K."/>
            <person name="Han R."/>
            <person name="Bertier L."/>
            <person name="Beede B."/>
            <person name="Kafkas S."/>
            <person name="Golino D."/>
            <person name="Preece J."/>
            <person name="Michelmore R."/>
        </authorList>
    </citation>
    <scope>NUCLEOTIDE SEQUENCE [LARGE SCALE GENOMIC DNA]</scope>
</reference>
<comment type="caution">
    <text evidence="1">The sequence shown here is derived from an EMBL/GenBank/DDBJ whole genome shotgun (WGS) entry which is preliminary data.</text>
</comment>
<dbReference type="EMBL" id="CM047749">
    <property type="protein sequence ID" value="KAJ0010789.1"/>
    <property type="molecule type" value="Genomic_DNA"/>
</dbReference>